<evidence type="ECO:0000313" key="3">
    <source>
        <dbReference type="Proteomes" id="UP000327157"/>
    </source>
</evidence>
<gene>
    <name evidence="2" type="ORF">D8674_003605</name>
</gene>
<name>A0A5N5FMU0_9ROSA</name>
<keyword evidence="1" id="KW-1133">Transmembrane helix</keyword>
<accession>A0A5N5FMU0</accession>
<comment type="caution">
    <text evidence="2">The sequence shown here is derived from an EMBL/GenBank/DDBJ whole genome shotgun (WGS) entry which is preliminary data.</text>
</comment>
<feature type="transmembrane region" description="Helical" evidence="1">
    <location>
        <begin position="261"/>
        <end position="280"/>
    </location>
</feature>
<keyword evidence="1" id="KW-0472">Membrane</keyword>
<sequence>MYLQDIEIAFNRPQRNNDSGVRKEKLSVFAQIARPFGDPIKGESFTKKDMEVGHWFILNNCDDALPYLEQHEQLMKGEHPSQLYAKKHCDLLPSWFHAHMNKLKELNSPSYDEELYNLARGPLHAELFSGCHVNGIKFLGATRDDKSSTQNSGVHVLGAGDSEDIDFYGKLTSVVQLLYKDRYQCNNSVILNYLPDCYELFSVVVVIWNFKRLCYTNISLANCSKPKAELEKQRKKLTISMALIPLRMPTTALSKFPFHKIFFFLPLDLIIFDLSCWIQYCWINQWSVKPSPWIQNIAVGIFGKFSVKFIIFKKKKKKTKNLARRHNVIIIYDLQDISPEAMTYIEETLATPYKHWKNNLHTHFKLWDDLEIARLHGCPIERNLLLARKLESQRHISTIPVRSPFHIGLRHGVR</sequence>
<dbReference type="OrthoDB" id="1166263at2759"/>
<organism evidence="2 3">
    <name type="scientific">Pyrus ussuriensis x Pyrus communis</name>
    <dbReference type="NCBI Taxonomy" id="2448454"/>
    <lineage>
        <taxon>Eukaryota</taxon>
        <taxon>Viridiplantae</taxon>
        <taxon>Streptophyta</taxon>
        <taxon>Embryophyta</taxon>
        <taxon>Tracheophyta</taxon>
        <taxon>Spermatophyta</taxon>
        <taxon>Magnoliopsida</taxon>
        <taxon>eudicotyledons</taxon>
        <taxon>Gunneridae</taxon>
        <taxon>Pentapetalae</taxon>
        <taxon>rosids</taxon>
        <taxon>fabids</taxon>
        <taxon>Rosales</taxon>
        <taxon>Rosaceae</taxon>
        <taxon>Amygdaloideae</taxon>
        <taxon>Maleae</taxon>
        <taxon>Pyrus</taxon>
    </lineage>
</organism>
<keyword evidence="3" id="KW-1185">Reference proteome</keyword>
<evidence type="ECO:0000313" key="2">
    <source>
        <dbReference type="EMBL" id="KAB2602600.1"/>
    </source>
</evidence>
<reference evidence="2 3" key="3">
    <citation type="submission" date="2019-11" db="EMBL/GenBank/DDBJ databases">
        <title>A de novo genome assembly of a pear dwarfing rootstock.</title>
        <authorList>
            <person name="Wang F."/>
            <person name="Wang J."/>
            <person name="Li S."/>
            <person name="Zhang Y."/>
            <person name="Fang M."/>
            <person name="Ma L."/>
            <person name="Zhao Y."/>
            <person name="Jiang S."/>
        </authorList>
    </citation>
    <scope>NUCLEOTIDE SEQUENCE [LARGE SCALE GENOMIC DNA]</scope>
    <source>
        <strain evidence="2">S2</strain>
        <tissue evidence="2">Leaf</tissue>
    </source>
</reference>
<feature type="transmembrane region" description="Helical" evidence="1">
    <location>
        <begin position="292"/>
        <end position="311"/>
    </location>
</feature>
<reference evidence="2 3" key="1">
    <citation type="submission" date="2019-09" db="EMBL/GenBank/DDBJ databases">
        <authorList>
            <person name="Ou C."/>
        </authorList>
    </citation>
    <scope>NUCLEOTIDE SEQUENCE [LARGE SCALE GENOMIC DNA]</scope>
    <source>
        <strain evidence="2">S2</strain>
        <tissue evidence="2">Leaf</tissue>
    </source>
</reference>
<dbReference type="EMBL" id="SMOL01000695">
    <property type="protein sequence ID" value="KAB2602600.1"/>
    <property type="molecule type" value="Genomic_DNA"/>
</dbReference>
<dbReference type="AlphaFoldDB" id="A0A5N5FMU0"/>
<proteinExistence type="predicted"/>
<dbReference type="PANTHER" id="PTHR48258">
    <property type="entry name" value="DUF4218 DOMAIN-CONTAINING PROTEIN-RELATED"/>
    <property type="match status" value="1"/>
</dbReference>
<reference evidence="3" key="2">
    <citation type="submission" date="2019-10" db="EMBL/GenBank/DDBJ databases">
        <title>A de novo genome assembly of a pear dwarfing rootstock.</title>
        <authorList>
            <person name="Wang F."/>
            <person name="Wang J."/>
            <person name="Li S."/>
            <person name="Zhang Y."/>
            <person name="Fang M."/>
            <person name="Ma L."/>
            <person name="Zhao Y."/>
            <person name="Jiang S."/>
        </authorList>
    </citation>
    <scope>NUCLEOTIDE SEQUENCE [LARGE SCALE GENOMIC DNA]</scope>
</reference>
<protein>
    <submittedName>
        <fullName evidence="2">Uncharacterized protein</fullName>
    </submittedName>
</protein>
<keyword evidence="1" id="KW-0812">Transmembrane</keyword>
<dbReference type="Proteomes" id="UP000327157">
    <property type="component" value="Chromosome 10"/>
</dbReference>
<evidence type="ECO:0000256" key="1">
    <source>
        <dbReference type="SAM" id="Phobius"/>
    </source>
</evidence>